<dbReference type="SUPFAM" id="SSF46689">
    <property type="entry name" value="Homeodomain-like"/>
    <property type="match status" value="1"/>
</dbReference>
<keyword evidence="3" id="KW-0804">Transcription</keyword>
<evidence type="ECO:0000256" key="1">
    <source>
        <dbReference type="ARBA" id="ARBA00023015"/>
    </source>
</evidence>
<gene>
    <name evidence="6" type="ORF">GF068_37010</name>
</gene>
<dbReference type="PROSITE" id="PS50977">
    <property type="entry name" value="HTH_TETR_2"/>
    <property type="match status" value="1"/>
</dbReference>
<name>A0A6N7Q053_9BACT</name>
<dbReference type="PANTHER" id="PTHR30055">
    <property type="entry name" value="HTH-TYPE TRANSCRIPTIONAL REGULATOR RUTR"/>
    <property type="match status" value="1"/>
</dbReference>
<keyword evidence="1" id="KW-0805">Transcription regulation</keyword>
<organism evidence="6 7">
    <name type="scientific">Polyangium spumosum</name>
    <dbReference type="NCBI Taxonomy" id="889282"/>
    <lineage>
        <taxon>Bacteria</taxon>
        <taxon>Pseudomonadati</taxon>
        <taxon>Myxococcota</taxon>
        <taxon>Polyangia</taxon>
        <taxon>Polyangiales</taxon>
        <taxon>Polyangiaceae</taxon>
        <taxon>Polyangium</taxon>
    </lineage>
</organism>
<dbReference type="PRINTS" id="PR00455">
    <property type="entry name" value="HTHTETR"/>
</dbReference>
<reference evidence="6 7" key="1">
    <citation type="submission" date="2019-10" db="EMBL/GenBank/DDBJ databases">
        <title>A soil myxobacterium in the family Polyangiaceae.</title>
        <authorList>
            <person name="Li Y."/>
            <person name="Wang J."/>
        </authorList>
    </citation>
    <scope>NUCLEOTIDE SEQUENCE [LARGE SCALE GENOMIC DNA]</scope>
    <source>
        <strain evidence="6 7">DSM 14734</strain>
    </source>
</reference>
<dbReference type="PANTHER" id="PTHR30055:SF234">
    <property type="entry name" value="HTH-TYPE TRANSCRIPTIONAL REGULATOR BETI"/>
    <property type="match status" value="1"/>
</dbReference>
<feature type="DNA-binding region" description="H-T-H motif" evidence="4">
    <location>
        <begin position="32"/>
        <end position="51"/>
    </location>
</feature>
<feature type="domain" description="HTH tetR-type" evidence="5">
    <location>
        <begin position="9"/>
        <end position="69"/>
    </location>
</feature>
<dbReference type="InterPro" id="IPR050109">
    <property type="entry name" value="HTH-type_TetR-like_transc_reg"/>
</dbReference>
<dbReference type="AlphaFoldDB" id="A0A6N7Q053"/>
<keyword evidence="7" id="KW-1185">Reference proteome</keyword>
<evidence type="ECO:0000313" key="7">
    <source>
        <dbReference type="Proteomes" id="UP000440224"/>
    </source>
</evidence>
<dbReference type="InterPro" id="IPR023772">
    <property type="entry name" value="DNA-bd_HTH_TetR-type_CS"/>
</dbReference>
<proteinExistence type="predicted"/>
<comment type="caution">
    <text evidence="6">The sequence shown here is derived from an EMBL/GenBank/DDBJ whole genome shotgun (WGS) entry which is preliminary data.</text>
</comment>
<dbReference type="Gene3D" id="1.10.357.10">
    <property type="entry name" value="Tetracycline Repressor, domain 2"/>
    <property type="match status" value="1"/>
</dbReference>
<accession>A0A6N7Q053</accession>
<keyword evidence="2 4" id="KW-0238">DNA-binding</keyword>
<dbReference type="GO" id="GO:0003700">
    <property type="term" value="F:DNA-binding transcription factor activity"/>
    <property type="evidence" value="ECO:0007669"/>
    <property type="project" value="TreeGrafter"/>
</dbReference>
<evidence type="ECO:0000259" key="5">
    <source>
        <dbReference type="PROSITE" id="PS50977"/>
    </source>
</evidence>
<sequence length="230" mass="25343">MSQHAQQASSRADRILDAAATLLLRMGYRKVTIEDIAKQADIGKGTVYLHWRSKEQLFQALLRRESIALVEEMRAGLRKDPAESRPHRIARSKFLTTHQRPLTMALVLGNAELLGKLTQSPVSSQELLSTNRSFEVMIRHGLLRADVPNIVYAMRAASVGFYLLGALDPASAGPDLEARADALAHTIRHAFEPAGEPRKEATAAAAAELCAIFDDLIACYRKWIYAAEPG</sequence>
<dbReference type="InterPro" id="IPR009057">
    <property type="entry name" value="Homeodomain-like_sf"/>
</dbReference>
<protein>
    <submittedName>
        <fullName evidence="6">TetR family transcriptional regulator</fullName>
    </submittedName>
</protein>
<dbReference type="GO" id="GO:0000976">
    <property type="term" value="F:transcription cis-regulatory region binding"/>
    <property type="evidence" value="ECO:0007669"/>
    <property type="project" value="TreeGrafter"/>
</dbReference>
<dbReference type="PROSITE" id="PS01081">
    <property type="entry name" value="HTH_TETR_1"/>
    <property type="match status" value="1"/>
</dbReference>
<evidence type="ECO:0000256" key="2">
    <source>
        <dbReference type="ARBA" id="ARBA00023125"/>
    </source>
</evidence>
<dbReference type="Proteomes" id="UP000440224">
    <property type="component" value="Unassembled WGS sequence"/>
</dbReference>
<dbReference type="InterPro" id="IPR001647">
    <property type="entry name" value="HTH_TetR"/>
</dbReference>
<evidence type="ECO:0000256" key="4">
    <source>
        <dbReference type="PROSITE-ProRule" id="PRU00335"/>
    </source>
</evidence>
<dbReference type="Pfam" id="PF00440">
    <property type="entry name" value="TetR_N"/>
    <property type="match status" value="1"/>
</dbReference>
<dbReference type="EMBL" id="WJIE01000018">
    <property type="protein sequence ID" value="MRG97489.1"/>
    <property type="molecule type" value="Genomic_DNA"/>
</dbReference>
<evidence type="ECO:0000313" key="6">
    <source>
        <dbReference type="EMBL" id="MRG97489.1"/>
    </source>
</evidence>
<evidence type="ECO:0000256" key="3">
    <source>
        <dbReference type="ARBA" id="ARBA00023163"/>
    </source>
</evidence>